<name>A0ABP6EDZ3_9ACTN</name>
<reference evidence="2" key="1">
    <citation type="journal article" date="2019" name="Int. J. Syst. Evol. Microbiol.">
        <title>The Global Catalogue of Microorganisms (GCM) 10K type strain sequencing project: providing services to taxonomists for standard genome sequencing and annotation.</title>
        <authorList>
            <consortium name="The Broad Institute Genomics Platform"/>
            <consortium name="The Broad Institute Genome Sequencing Center for Infectious Disease"/>
            <person name="Wu L."/>
            <person name="Ma J."/>
        </authorList>
    </citation>
    <scope>NUCLEOTIDE SEQUENCE [LARGE SCALE GENOMIC DNA]</scope>
    <source>
        <strain evidence="2">JCM 4524</strain>
    </source>
</reference>
<organism evidence="1 2">
    <name type="scientific">Streptomyces vastus</name>
    <dbReference type="NCBI Taxonomy" id="285451"/>
    <lineage>
        <taxon>Bacteria</taxon>
        <taxon>Bacillati</taxon>
        <taxon>Actinomycetota</taxon>
        <taxon>Actinomycetes</taxon>
        <taxon>Kitasatosporales</taxon>
        <taxon>Streptomycetaceae</taxon>
        <taxon>Streptomyces</taxon>
    </lineage>
</organism>
<proteinExistence type="predicted"/>
<dbReference type="Proteomes" id="UP001500151">
    <property type="component" value="Unassembled WGS sequence"/>
</dbReference>
<evidence type="ECO:0000313" key="2">
    <source>
        <dbReference type="Proteomes" id="UP001500151"/>
    </source>
</evidence>
<keyword evidence="2" id="KW-1185">Reference proteome</keyword>
<sequence length="151" mass="16567">MTLVSAGVGAVIATASAAFLERGRWRRESRERETTVRRVLYGEYLACLSEARNGFRSLARDTALSVQDRAVAARECFAPCYGLRYQMTITAPPAVVEASEDAFRRLRDVRDLAGEGALSDSNVYAQGRGRYEDALTRLRAAMRIDLGADAG</sequence>
<protein>
    <submittedName>
        <fullName evidence="1">Uncharacterized protein</fullName>
    </submittedName>
</protein>
<accession>A0ABP6EDZ3</accession>
<comment type="caution">
    <text evidence="1">The sequence shown here is derived from an EMBL/GenBank/DDBJ whole genome shotgun (WGS) entry which is preliminary data.</text>
</comment>
<dbReference type="EMBL" id="BAAASJ010000122">
    <property type="protein sequence ID" value="GAA2662630.1"/>
    <property type="molecule type" value="Genomic_DNA"/>
</dbReference>
<gene>
    <name evidence="1" type="ORF">GCM10010307_81870</name>
</gene>
<evidence type="ECO:0000313" key="1">
    <source>
        <dbReference type="EMBL" id="GAA2662630.1"/>
    </source>
</evidence>